<keyword evidence="3" id="KW-1185">Reference proteome</keyword>
<proteinExistence type="predicted"/>
<sequence>MEEAGEVKEVGPEEDPARRAGTQWETEQPLERGLGAAPEPSGLADFSCGGEEDPTEYGGRDQGHGEGVDGGEGTQRHGAAAADQAEEDVEREEEEDVGGNGCEEEWPSGAP</sequence>
<reference evidence="2" key="1">
    <citation type="submission" date="2023-05" db="EMBL/GenBank/DDBJ databases">
        <title>Nepenthes gracilis genome sequencing.</title>
        <authorList>
            <person name="Fukushima K."/>
        </authorList>
    </citation>
    <scope>NUCLEOTIDE SEQUENCE</scope>
    <source>
        <strain evidence="2">SING2019-196</strain>
    </source>
</reference>
<feature type="compositionally biased region" description="Acidic residues" evidence="1">
    <location>
        <begin position="84"/>
        <end position="111"/>
    </location>
</feature>
<evidence type="ECO:0000313" key="3">
    <source>
        <dbReference type="Proteomes" id="UP001279734"/>
    </source>
</evidence>
<evidence type="ECO:0000256" key="1">
    <source>
        <dbReference type="SAM" id="MobiDB-lite"/>
    </source>
</evidence>
<feature type="compositionally biased region" description="Basic and acidic residues" evidence="1">
    <location>
        <begin position="1"/>
        <end position="18"/>
    </location>
</feature>
<gene>
    <name evidence="2" type="ORF">Nepgr_016581</name>
</gene>
<comment type="caution">
    <text evidence="2">The sequence shown here is derived from an EMBL/GenBank/DDBJ whole genome shotgun (WGS) entry which is preliminary data.</text>
</comment>
<dbReference type="EMBL" id="BSYO01000014">
    <property type="protein sequence ID" value="GMH14740.1"/>
    <property type="molecule type" value="Genomic_DNA"/>
</dbReference>
<feature type="compositionally biased region" description="Basic and acidic residues" evidence="1">
    <location>
        <begin position="58"/>
        <end position="67"/>
    </location>
</feature>
<protein>
    <submittedName>
        <fullName evidence="2">Uncharacterized protein</fullName>
    </submittedName>
</protein>
<feature type="region of interest" description="Disordered" evidence="1">
    <location>
        <begin position="1"/>
        <end position="111"/>
    </location>
</feature>
<organism evidence="2 3">
    <name type="scientific">Nepenthes gracilis</name>
    <name type="common">Slender pitcher plant</name>
    <dbReference type="NCBI Taxonomy" id="150966"/>
    <lineage>
        <taxon>Eukaryota</taxon>
        <taxon>Viridiplantae</taxon>
        <taxon>Streptophyta</taxon>
        <taxon>Embryophyta</taxon>
        <taxon>Tracheophyta</taxon>
        <taxon>Spermatophyta</taxon>
        <taxon>Magnoliopsida</taxon>
        <taxon>eudicotyledons</taxon>
        <taxon>Gunneridae</taxon>
        <taxon>Pentapetalae</taxon>
        <taxon>Caryophyllales</taxon>
        <taxon>Nepenthaceae</taxon>
        <taxon>Nepenthes</taxon>
    </lineage>
</organism>
<accession>A0AAD3SQ00</accession>
<dbReference type="Proteomes" id="UP001279734">
    <property type="component" value="Unassembled WGS sequence"/>
</dbReference>
<dbReference type="AlphaFoldDB" id="A0AAD3SQ00"/>
<evidence type="ECO:0000313" key="2">
    <source>
        <dbReference type="EMBL" id="GMH14740.1"/>
    </source>
</evidence>
<name>A0AAD3SQ00_NEPGR</name>